<dbReference type="AlphaFoldDB" id="A0A4S4M4L8"/>
<proteinExistence type="predicted"/>
<feature type="region of interest" description="Disordered" evidence="1">
    <location>
        <begin position="439"/>
        <end position="480"/>
    </location>
</feature>
<protein>
    <submittedName>
        <fullName evidence="3">Uncharacterized protein</fullName>
    </submittedName>
</protein>
<keyword evidence="4" id="KW-1185">Reference proteome</keyword>
<gene>
    <name evidence="3" type="ORF">EUX98_g8820</name>
</gene>
<name>A0A4S4M4L8_9APHY</name>
<keyword evidence="2" id="KW-0472">Membrane</keyword>
<dbReference type="Proteomes" id="UP000308730">
    <property type="component" value="Unassembled WGS sequence"/>
</dbReference>
<evidence type="ECO:0000313" key="4">
    <source>
        <dbReference type="Proteomes" id="UP000308730"/>
    </source>
</evidence>
<keyword evidence="2" id="KW-1133">Transmembrane helix</keyword>
<feature type="compositionally biased region" description="Basic and acidic residues" evidence="1">
    <location>
        <begin position="84"/>
        <end position="94"/>
    </location>
</feature>
<feature type="region of interest" description="Disordered" evidence="1">
    <location>
        <begin position="153"/>
        <end position="172"/>
    </location>
</feature>
<feature type="compositionally biased region" description="Basic and acidic residues" evidence="1">
    <location>
        <begin position="301"/>
        <end position="310"/>
    </location>
</feature>
<feature type="region of interest" description="Disordered" evidence="1">
    <location>
        <begin position="1"/>
        <end position="21"/>
    </location>
</feature>
<feature type="compositionally biased region" description="Polar residues" evidence="1">
    <location>
        <begin position="95"/>
        <end position="110"/>
    </location>
</feature>
<reference evidence="3 4" key="1">
    <citation type="submission" date="2019-02" db="EMBL/GenBank/DDBJ databases">
        <title>Genome sequencing of the rare red list fungi Antrodiella citrinella (Flaviporus citrinellus).</title>
        <authorList>
            <person name="Buettner E."/>
            <person name="Kellner H."/>
        </authorList>
    </citation>
    <scope>NUCLEOTIDE SEQUENCE [LARGE SCALE GENOMIC DNA]</scope>
    <source>
        <strain evidence="3 4">DSM 108506</strain>
    </source>
</reference>
<organism evidence="3 4">
    <name type="scientific">Antrodiella citrinella</name>
    <dbReference type="NCBI Taxonomy" id="2447956"/>
    <lineage>
        <taxon>Eukaryota</taxon>
        <taxon>Fungi</taxon>
        <taxon>Dikarya</taxon>
        <taxon>Basidiomycota</taxon>
        <taxon>Agaricomycotina</taxon>
        <taxon>Agaricomycetes</taxon>
        <taxon>Polyporales</taxon>
        <taxon>Steccherinaceae</taxon>
        <taxon>Antrodiella</taxon>
    </lineage>
</organism>
<feature type="region of interest" description="Disordered" evidence="1">
    <location>
        <begin position="84"/>
        <end position="136"/>
    </location>
</feature>
<feature type="compositionally biased region" description="Basic and acidic residues" evidence="1">
    <location>
        <begin position="470"/>
        <end position="480"/>
    </location>
</feature>
<feature type="compositionally biased region" description="Acidic residues" evidence="1">
    <location>
        <begin position="112"/>
        <end position="125"/>
    </location>
</feature>
<accession>A0A4S4M4L8</accession>
<dbReference type="EMBL" id="SGPM01000551">
    <property type="protein sequence ID" value="THH19221.1"/>
    <property type="molecule type" value="Genomic_DNA"/>
</dbReference>
<feature type="region of interest" description="Disordered" evidence="1">
    <location>
        <begin position="269"/>
        <end position="310"/>
    </location>
</feature>
<evidence type="ECO:0000256" key="2">
    <source>
        <dbReference type="SAM" id="Phobius"/>
    </source>
</evidence>
<feature type="compositionally biased region" description="Polar residues" evidence="1">
    <location>
        <begin position="439"/>
        <end position="449"/>
    </location>
</feature>
<feature type="compositionally biased region" description="Low complexity" evidence="1">
    <location>
        <begin position="154"/>
        <end position="166"/>
    </location>
</feature>
<comment type="caution">
    <text evidence="3">The sequence shown here is derived from an EMBL/GenBank/DDBJ whole genome shotgun (WGS) entry which is preliminary data.</text>
</comment>
<feature type="compositionally biased region" description="Polar residues" evidence="1">
    <location>
        <begin position="1"/>
        <end position="16"/>
    </location>
</feature>
<feature type="compositionally biased region" description="Basic and acidic residues" evidence="1">
    <location>
        <begin position="229"/>
        <end position="240"/>
    </location>
</feature>
<feature type="transmembrane region" description="Helical" evidence="2">
    <location>
        <begin position="394"/>
        <end position="412"/>
    </location>
</feature>
<dbReference type="OrthoDB" id="3247214at2759"/>
<sequence>MNPDTTQSTNETSPPNTEEAKSIIFARLQNAVNYKPPSDTPSEATNEAMDTLQGNEVAASKSQPTVVERFLSAMYLKPRDSRIEFPPAHWKDEPNSTPSPDQTPTTNTGDSEPLDTNDEGPEFEDNIPPAQAPDPESFANRIHALIATLPPIFSSNPASSSTAGSGDSIAPNMIRDPKMISFLSSPSVMNGSASSGRQSVWTVLDRLKGRLPAPVENKGTETDSVPLEETGREGLGKEKEESDDDSSSIMLYGPLLPGVDSEVEVAESELVQEDEGTAPNDSKSEEKEKPPGVWLFRKRKAPDEQKKDGRVHVRDTKNKRVWVPSDTKISLEIMWWGYRLYLPPLVLEMLSNKQLEGAKRAAMITTALKWLLDHVPALMVPPNMRPALKLLKGLVPYLGYIGGLVAWSWGYIKKFDKGNGVTLTATWLATVVLVPGTWEDSNSPKSAPTDTRRKSNDATPSSALDTDAADFSRKSTEATA</sequence>
<evidence type="ECO:0000256" key="1">
    <source>
        <dbReference type="SAM" id="MobiDB-lite"/>
    </source>
</evidence>
<feature type="region of interest" description="Disordered" evidence="1">
    <location>
        <begin position="212"/>
        <end position="253"/>
    </location>
</feature>
<evidence type="ECO:0000313" key="3">
    <source>
        <dbReference type="EMBL" id="THH19221.1"/>
    </source>
</evidence>
<keyword evidence="2" id="KW-0812">Transmembrane</keyword>